<comment type="subunit">
    <text evidence="2">Homohexamer.</text>
</comment>
<evidence type="ECO:0000256" key="3">
    <source>
        <dbReference type="ARBA" id="ARBA00022112"/>
    </source>
</evidence>
<dbReference type="InterPro" id="IPR036069">
    <property type="entry name" value="DUF34/NIF3_sf"/>
</dbReference>
<dbReference type="GO" id="GO:0046872">
    <property type="term" value="F:metal ion binding"/>
    <property type="evidence" value="ECO:0007669"/>
    <property type="project" value="UniProtKB-UniRule"/>
</dbReference>
<dbReference type="PIRSF" id="PIRSF037489">
    <property type="entry name" value="UCP037489_NIF3_YqfO"/>
    <property type="match status" value="1"/>
</dbReference>
<evidence type="ECO:0000256" key="5">
    <source>
        <dbReference type="PIRNR" id="PIRNR037489"/>
    </source>
</evidence>
<evidence type="ECO:0000256" key="1">
    <source>
        <dbReference type="ARBA" id="ARBA00006964"/>
    </source>
</evidence>
<accession>A0A2A2GC26</accession>
<evidence type="ECO:0000256" key="2">
    <source>
        <dbReference type="ARBA" id="ARBA00011643"/>
    </source>
</evidence>
<dbReference type="Gene3D" id="3.40.1390.30">
    <property type="entry name" value="NIF3 (NGG1p interacting factor 3)-like"/>
    <property type="match status" value="3"/>
</dbReference>
<evidence type="ECO:0000256" key="6">
    <source>
        <dbReference type="PIRSR" id="PIRSR602678-1"/>
    </source>
</evidence>
<dbReference type="AlphaFoldDB" id="A0A2A2GC26"/>
<comment type="similarity">
    <text evidence="1 5">Belongs to the GTP cyclohydrolase I type 2/NIF3 family.</text>
</comment>
<comment type="caution">
    <text evidence="7">The sequence shown here is derived from an EMBL/GenBank/DDBJ whole genome shotgun (WGS) entry which is preliminary data.</text>
</comment>
<dbReference type="InterPro" id="IPR002678">
    <property type="entry name" value="DUF34/NIF3"/>
</dbReference>
<proteinExistence type="inferred from homology"/>
<dbReference type="Pfam" id="PF01784">
    <property type="entry name" value="DUF34_NIF3"/>
    <property type="match status" value="1"/>
</dbReference>
<dbReference type="GO" id="GO:0005737">
    <property type="term" value="C:cytoplasm"/>
    <property type="evidence" value="ECO:0007669"/>
    <property type="project" value="TreeGrafter"/>
</dbReference>
<dbReference type="NCBIfam" id="TIGR00486">
    <property type="entry name" value="YbgI_SA1388"/>
    <property type="match status" value="1"/>
</dbReference>
<dbReference type="PANTHER" id="PTHR13799:SF14">
    <property type="entry name" value="GTP CYCLOHYDROLASE 1 TYPE 2 HOMOLOG"/>
    <property type="match status" value="1"/>
</dbReference>
<dbReference type="OrthoDB" id="9792792at2"/>
<dbReference type="PANTHER" id="PTHR13799">
    <property type="entry name" value="NGG1 INTERACTING FACTOR 3"/>
    <property type="match status" value="1"/>
</dbReference>
<dbReference type="Proteomes" id="UP000218831">
    <property type="component" value="Unassembled WGS sequence"/>
</dbReference>
<dbReference type="SUPFAM" id="SSF102705">
    <property type="entry name" value="NIF3 (NGG1p interacting factor 3)-like"/>
    <property type="match status" value="1"/>
</dbReference>
<feature type="binding site" evidence="6">
    <location>
        <position position="66"/>
    </location>
    <ligand>
        <name>a divalent metal cation</name>
        <dbReference type="ChEBI" id="CHEBI:60240"/>
        <label>1</label>
    </ligand>
</feature>
<feature type="binding site" evidence="6">
    <location>
        <position position="308"/>
    </location>
    <ligand>
        <name>a divalent metal cation</name>
        <dbReference type="ChEBI" id="CHEBI:60240"/>
        <label>1</label>
    </ligand>
</feature>
<keyword evidence="8" id="KW-1185">Reference proteome</keyword>
<feature type="binding site" evidence="6">
    <location>
        <position position="304"/>
    </location>
    <ligand>
        <name>a divalent metal cation</name>
        <dbReference type="ChEBI" id="CHEBI:60240"/>
        <label>1</label>
    </ligand>
</feature>
<evidence type="ECO:0000256" key="4">
    <source>
        <dbReference type="ARBA" id="ARBA00022723"/>
    </source>
</evidence>
<feature type="binding site" evidence="6">
    <location>
        <position position="67"/>
    </location>
    <ligand>
        <name>a divalent metal cation</name>
        <dbReference type="ChEBI" id="CHEBI:60240"/>
        <label>1</label>
    </ligand>
</feature>
<evidence type="ECO:0000313" key="8">
    <source>
        <dbReference type="Proteomes" id="UP000218831"/>
    </source>
</evidence>
<gene>
    <name evidence="7" type="ORF">CK503_03400</name>
</gene>
<reference evidence="7 8" key="1">
    <citation type="submission" date="2017-08" db="EMBL/GenBank/DDBJ databases">
        <title>Aliifodinibius alkalisoli sp. nov., isolated from saline alkaline soil.</title>
        <authorList>
            <person name="Liu D."/>
            <person name="Zhang G."/>
        </authorList>
    </citation>
    <scope>NUCLEOTIDE SEQUENCE [LARGE SCALE GENOMIC DNA]</scope>
    <source>
        <strain evidence="7 8">WN023</strain>
    </source>
</reference>
<protein>
    <recommendedName>
        <fullName evidence="3 5">GTP cyclohydrolase 1 type 2 homolog</fullName>
    </recommendedName>
</protein>
<dbReference type="EMBL" id="NSKE01000002">
    <property type="protein sequence ID" value="PAU95256.1"/>
    <property type="molecule type" value="Genomic_DNA"/>
</dbReference>
<dbReference type="RefSeq" id="WP_095605382.1">
    <property type="nucleotide sequence ID" value="NZ_NSKE01000002.1"/>
</dbReference>
<sequence length="351" mass="38846">MNIQVRHISTFLNQWAPPSTKLDYDNVGLLVGDPNQQVSRILTCLDITLDVVDEAIANNCDLIVAHHPLIFKSIDSINPTNEQGKIIFKLIKNDIGLIAAHTNLDAALDGVSFVLAKELGLENLKFLDNSYNISRKIVLTTSHSESDSVLKLLNYYSAEEAHYYKVEGKKDHQFTYEAIIDEHHVADLEKELEKNGLLHHGSFQVMDVASPSKNVGMGVVGFYRDKGLTQQQFLNTVAEALDVKAVRFSGSVDRIKKVAVCGGAGVSLTGNAIGEGAQAFVTADIKYHDYFTDTENFLLVDVGHYESEVPVVAALQQELTEAFEELEVLETEVITNPMQVYLPDAKQNPQE</sequence>
<keyword evidence="4 5" id="KW-0479">Metal-binding</keyword>
<dbReference type="InterPro" id="IPR017221">
    <property type="entry name" value="DUF34/NIF3_bac"/>
</dbReference>
<evidence type="ECO:0000313" key="7">
    <source>
        <dbReference type="EMBL" id="PAU95256.1"/>
    </source>
</evidence>
<dbReference type="FunFam" id="3.40.1390.30:FF:000001">
    <property type="entry name" value="GTP cyclohydrolase 1 type 2"/>
    <property type="match status" value="1"/>
</dbReference>
<organism evidence="7 8">
    <name type="scientific">Fodinibius salipaludis</name>
    <dbReference type="NCBI Taxonomy" id="2032627"/>
    <lineage>
        <taxon>Bacteria</taxon>
        <taxon>Pseudomonadati</taxon>
        <taxon>Balneolota</taxon>
        <taxon>Balneolia</taxon>
        <taxon>Balneolales</taxon>
        <taxon>Balneolaceae</taxon>
        <taxon>Fodinibius</taxon>
    </lineage>
</organism>
<name>A0A2A2GC26_9BACT</name>
<feature type="binding site" evidence="6">
    <location>
        <position position="105"/>
    </location>
    <ligand>
        <name>a divalent metal cation</name>
        <dbReference type="ChEBI" id="CHEBI:60240"/>
        <label>1</label>
    </ligand>
</feature>